<reference evidence="1 2" key="1">
    <citation type="submission" date="2021-12" db="EMBL/GenBank/DDBJ databases">
        <title>Siccirubricoccus leaddurans sp. nov., a high concentration Zn2+ tolerance bacterium.</title>
        <authorList>
            <person name="Cao Y."/>
        </authorList>
    </citation>
    <scope>NUCLEOTIDE SEQUENCE [LARGE SCALE GENOMIC DNA]</scope>
    <source>
        <strain evidence="1 2">KC 17139</strain>
    </source>
</reference>
<organism evidence="1 2">
    <name type="scientific">Siccirubricoccus soli</name>
    <dbReference type="NCBI Taxonomy" id="2899147"/>
    <lineage>
        <taxon>Bacteria</taxon>
        <taxon>Pseudomonadati</taxon>
        <taxon>Pseudomonadota</taxon>
        <taxon>Alphaproteobacteria</taxon>
        <taxon>Acetobacterales</taxon>
        <taxon>Roseomonadaceae</taxon>
        <taxon>Siccirubricoccus</taxon>
    </lineage>
</organism>
<dbReference type="Proteomes" id="UP001523392">
    <property type="component" value="Unassembled WGS sequence"/>
</dbReference>
<keyword evidence="2" id="KW-1185">Reference proteome</keyword>
<gene>
    <name evidence="1" type="ORF">JYK14_08215</name>
</gene>
<protein>
    <submittedName>
        <fullName evidence="1">Uncharacterized protein</fullName>
    </submittedName>
</protein>
<dbReference type="RefSeq" id="WP_252952757.1">
    <property type="nucleotide sequence ID" value="NZ_JAFIRR010000048.1"/>
</dbReference>
<evidence type="ECO:0000313" key="1">
    <source>
        <dbReference type="EMBL" id="MCO6416150.1"/>
    </source>
</evidence>
<accession>A0ABT1D2L4</accession>
<comment type="caution">
    <text evidence="1">The sequence shown here is derived from an EMBL/GenBank/DDBJ whole genome shotgun (WGS) entry which is preliminary data.</text>
</comment>
<dbReference type="EMBL" id="JAFIRR010000048">
    <property type="protein sequence ID" value="MCO6416150.1"/>
    <property type="molecule type" value="Genomic_DNA"/>
</dbReference>
<proteinExistence type="predicted"/>
<name>A0ABT1D2L4_9PROT</name>
<sequence>MGDPEALVSLQPWIHYQPGSFAVMSDGALVLSDFAADNDFTQTRAVLEQLA</sequence>
<evidence type="ECO:0000313" key="2">
    <source>
        <dbReference type="Proteomes" id="UP001523392"/>
    </source>
</evidence>